<dbReference type="PANTHER" id="PTHR10173:SF59">
    <property type="entry name" value="PEPTIDE METHIONINE SULFOXIDE REDUCTASE MSRA_MSRB"/>
    <property type="match status" value="1"/>
</dbReference>
<dbReference type="Gene3D" id="3.30.1060.10">
    <property type="entry name" value="Peptide methionine sulphoxide reductase MsrA"/>
    <property type="match status" value="1"/>
</dbReference>
<keyword evidence="4" id="KW-0511">Multifunctional enzyme</keyword>
<evidence type="ECO:0000256" key="5">
    <source>
        <dbReference type="ARBA" id="ARBA00024679"/>
    </source>
</evidence>
<evidence type="ECO:0000256" key="9">
    <source>
        <dbReference type="HAMAP-Rule" id="MF_01400"/>
    </source>
</evidence>
<evidence type="ECO:0000259" key="11">
    <source>
        <dbReference type="PROSITE" id="PS51790"/>
    </source>
</evidence>
<dbReference type="InterPro" id="IPR028427">
    <property type="entry name" value="Met_Sox_Rdtase_MsrB"/>
</dbReference>
<comment type="similarity">
    <text evidence="2">In the N-terminal section; belongs to the MsrA Met sulfoxide reductase family.</text>
</comment>
<dbReference type="Gene3D" id="2.170.150.20">
    <property type="entry name" value="Peptide methionine sulfoxide reductase"/>
    <property type="match status" value="1"/>
</dbReference>
<comment type="function">
    <text evidence="5 10">Has an important function as a repair enzyme for proteins that have been inactivated by oxidation. Catalyzes the reversible oxidation-reduction of methionine sulfoxide in proteins to methionine.</text>
</comment>
<dbReference type="FunFam" id="2.170.150.20:FF:000003">
    <property type="entry name" value="Peptide methionine sulfoxide reductase MsrB"/>
    <property type="match status" value="1"/>
</dbReference>
<comment type="caution">
    <text evidence="12">The sequence shown here is derived from an EMBL/GenBank/DDBJ whole genome shotgun (WGS) entry which is preliminary data.</text>
</comment>
<evidence type="ECO:0000313" key="12">
    <source>
        <dbReference type="EMBL" id="HET98482.1"/>
    </source>
</evidence>
<dbReference type="InterPro" id="IPR002579">
    <property type="entry name" value="Met_Sox_Rdtase_MsrB_dom"/>
</dbReference>
<protein>
    <recommendedName>
        <fullName evidence="9 10">Multifunctional fusion protein</fullName>
    </recommendedName>
    <domain>
        <recommendedName>
            <fullName evidence="10">Peptide methionine sulfoxide reductase MsrA</fullName>
            <shortName evidence="10">Protein-methionine-S-oxide reductase</shortName>
            <ecNumber evidence="10">1.8.4.11</ecNumber>
        </recommendedName>
        <alternativeName>
            <fullName evidence="10">Peptide-methionine (S)-S-oxide reductase</fullName>
            <shortName evidence="10">Peptide Met(O) reductase</shortName>
        </alternativeName>
    </domain>
    <domain>
        <recommendedName>
            <fullName evidence="9">Peptide methionine sulfoxide reductase MsrB</fullName>
            <ecNumber evidence="9">1.8.4.12</ecNumber>
        </recommendedName>
        <alternativeName>
            <fullName evidence="9">Peptide-methionine (R)-S-oxide reductase</fullName>
        </alternativeName>
    </domain>
</protein>
<dbReference type="EC" id="1.8.4.11" evidence="10"/>
<comment type="catalytic activity">
    <reaction evidence="8 10">
        <text>[thioredoxin]-disulfide + L-methionine + H2O = L-methionine (S)-S-oxide + [thioredoxin]-dithiol</text>
        <dbReference type="Rhea" id="RHEA:19993"/>
        <dbReference type="Rhea" id="RHEA-COMP:10698"/>
        <dbReference type="Rhea" id="RHEA-COMP:10700"/>
        <dbReference type="ChEBI" id="CHEBI:15377"/>
        <dbReference type="ChEBI" id="CHEBI:29950"/>
        <dbReference type="ChEBI" id="CHEBI:50058"/>
        <dbReference type="ChEBI" id="CHEBI:57844"/>
        <dbReference type="ChEBI" id="CHEBI:58772"/>
        <dbReference type="EC" id="1.8.4.11"/>
    </reaction>
</comment>
<dbReference type="GO" id="GO:0005737">
    <property type="term" value="C:cytoplasm"/>
    <property type="evidence" value="ECO:0007669"/>
    <property type="project" value="TreeGrafter"/>
</dbReference>
<evidence type="ECO:0000256" key="4">
    <source>
        <dbReference type="ARBA" id="ARBA00023268"/>
    </source>
</evidence>
<sequence length="345" mass="39040">MKPLFLFGLFSLLLVGVLALAGGRSLSAPARATLAGGCFWCMERPFAQLAGVISVTVGYTGGKSPEPTYENYAAGGHLEAVEIVYDPQVISYGQLLATFWRQIDPTDPGGQFADRGRSYSTAIFYHDEEQRQLAEQSKAELARRRIFDRPLVTAIVPAGPFYPAEDYHQAYHRKNPLHYQSYRIGSGRERFLAEIWGDDGQAESEEELRRRLTPLQYRVVRENGTEPAFDNEYWDNQRDGIYVDIVSGEPLFSSRDKYDSGTGWPSFRRPLVPENIVERQDRRLFQVRTEVRSRQADSHLGHLFNDGPPPTGLRYCVNSAALRFIPREELAAAGYGEFSWEEGKE</sequence>
<dbReference type="GO" id="GO:0008113">
    <property type="term" value="F:peptide-methionine (S)-S-oxide reductase activity"/>
    <property type="evidence" value="ECO:0007669"/>
    <property type="project" value="UniProtKB-UniRule"/>
</dbReference>
<dbReference type="EMBL" id="DSDS01000161">
    <property type="protein sequence ID" value="HET98482.1"/>
    <property type="molecule type" value="Genomic_DNA"/>
</dbReference>
<dbReference type="HAMAP" id="MF_01401">
    <property type="entry name" value="MsrA"/>
    <property type="match status" value="1"/>
</dbReference>
<feature type="active site" description="Nucleophile" evidence="9">
    <location>
        <position position="316"/>
    </location>
</feature>
<evidence type="ECO:0000256" key="8">
    <source>
        <dbReference type="ARBA" id="ARBA00048782"/>
    </source>
</evidence>
<gene>
    <name evidence="9 12" type="primary">msrB</name>
    <name evidence="10" type="synonym">msrA</name>
    <name evidence="12" type="ORF">ENN98_07310</name>
</gene>
<dbReference type="EC" id="1.8.4.12" evidence="9"/>
<dbReference type="SUPFAM" id="SSF51316">
    <property type="entry name" value="Mss4-like"/>
    <property type="match status" value="1"/>
</dbReference>
<dbReference type="PROSITE" id="PS51790">
    <property type="entry name" value="MSRB"/>
    <property type="match status" value="1"/>
</dbReference>
<comment type="similarity">
    <text evidence="10">Belongs to the MsrA Met sulfoxide reductase family.</text>
</comment>
<evidence type="ECO:0000256" key="1">
    <source>
        <dbReference type="ARBA" id="ARBA00008076"/>
    </source>
</evidence>
<dbReference type="InterPro" id="IPR011057">
    <property type="entry name" value="Mss4-like_sf"/>
</dbReference>
<comment type="catalytic activity">
    <reaction evidence="6 10">
        <text>L-methionyl-[protein] + [thioredoxin]-disulfide + H2O = L-methionyl-(S)-S-oxide-[protein] + [thioredoxin]-dithiol</text>
        <dbReference type="Rhea" id="RHEA:14217"/>
        <dbReference type="Rhea" id="RHEA-COMP:10698"/>
        <dbReference type="Rhea" id="RHEA-COMP:10700"/>
        <dbReference type="Rhea" id="RHEA-COMP:12313"/>
        <dbReference type="Rhea" id="RHEA-COMP:12315"/>
        <dbReference type="ChEBI" id="CHEBI:15377"/>
        <dbReference type="ChEBI" id="CHEBI:16044"/>
        <dbReference type="ChEBI" id="CHEBI:29950"/>
        <dbReference type="ChEBI" id="CHEBI:44120"/>
        <dbReference type="ChEBI" id="CHEBI:50058"/>
        <dbReference type="EC" id="1.8.4.11"/>
    </reaction>
</comment>
<evidence type="ECO:0000256" key="7">
    <source>
        <dbReference type="ARBA" id="ARBA00048488"/>
    </source>
</evidence>
<dbReference type="Proteomes" id="UP000885986">
    <property type="component" value="Unassembled WGS sequence"/>
</dbReference>
<evidence type="ECO:0000256" key="3">
    <source>
        <dbReference type="ARBA" id="ARBA00023002"/>
    </source>
</evidence>
<name>A0A7C2TMM6_9BACT</name>
<keyword evidence="3 9" id="KW-0560">Oxidoreductase</keyword>
<proteinExistence type="inferred from homology"/>
<organism evidence="12">
    <name type="scientific">Desulfurivibrio alkaliphilus</name>
    <dbReference type="NCBI Taxonomy" id="427923"/>
    <lineage>
        <taxon>Bacteria</taxon>
        <taxon>Pseudomonadati</taxon>
        <taxon>Thermodesulfobacteriota</taxon>
        <taxon>Desulfobulbia</taxon>
        <taxon>Desulfobulbales</taxon>
        <taxon>Desulfobulbaceae</taxon>
        <taxon>Desulfurivibrio</taxon>
    </lineage>
</organism>
<dbReference type="NCBIfam" id="TIGR00401">
    <property type="entry name" value="msrA"/>
    <property type="match status" value="1"/>
</dbReference>
<comment type="catalytic activity">
    <reaction evidence="7 9">
        <text>L-methionyl-[protein] + [thioredoxin]-disulfide + H2O = L-methionyl-(R)-S-oxide-[protein] + [thioredoxin]-dithiol</text>
        <dbReference type="Rhea" id="RHEA:24164"/>
        <dbReference type="Rhea" id="RHEA-COMP:10698"/>
        <dbReference type="Rhea" id="RHEA-COMP:10700"/>
        <dbReference type="Rhea" id="RHEA-COMP:12313"/>
        <dbReference type="Rhea" id="RHEA-COMP:12314"/>
        <dbReference type="ChEBI" id="CHEBI:15377"/>
        <dbReference type="ChEBI" id="CHEBI:16044"/>
        <dbReference type="ChEBI" id="CHEBI:29950"/>
        <dbReference type="ChEBI" id="CHEBI:45764"/>
        <dbReference type="ChEBI" id="CHEBI:50058"/>
        <dbReference type="EC" id="1.8.4.12"/>
    </reaction>
</comment>
<evidence type="ECO:0000256" key="6">
    <source>
        <dbReference type="ARBA" id="ARBA00047806"/>
    </source>
</evidence>
<comment type="similarity">
    <text evidence="1">In the C-terminal section; belongs to the MsrB Met sulfoxide reductase family.</text>
</comment>
<dbReference type="NCBIfam" id="TIGR00357">
    <property type="entry name" value="peptide-methionine (R)-S-oxide reductase MsrB"/>
    <property type="match status" value="1"/>
</dbReference>
<dbReference type="SUPFAM" id="SSF55068">
    <property type="entry name" value="Peptide methionine sulfoxide reductase"/>
    <property type="match status" value="1"/>
</dbReference>
<dbReference type="GO" id="GO:0033743">
    <property type="term" value="F:peptide-methionine (R)-S-oxide reductase activity"/>
    <property type="evidence" value="ECO:0007669"/>
    <property type="project" value="UniProtKB-UniRule"/>
</dbReference>
<feature type="active site" evidence="10">
    <location>
        <position position="38"/>
    </location>
</feature>
<evidence type="ECO:0000256" key="10">
    <source>
        <dbReference type="HAMAP-Rule" id="MF_01401"/>
    </source>
</evidence>
<dbReference type="AlphaFoldDB" id="A0A7C2TMM6"/>
<dbReference type="Pfam" id="PF01625">
    <property type="entry name" value="PMSR"/>
    <property type="match status" value="1"/>
</dbReference>
<feature type="domain" description="MsrB" evidence="11">
    <location>
        <begin position="205"/>
        <end position="327"/>
    </location>
</feature>
<accession>A0A7C2TMM6</accession>
<comment type="caution">
    <text evidence="9">Lacks conserved residue(s) required for the propagation of feature annotation.</text>
</comment>
<evidence type="ECO:0000256" key="2">
    <source>
        <dbReference type="ARBA" id="ARBA00011017"/>
    </source>
</evidence>
<reference evidence="12" key="1">
    <citation type="journal article" date="2020" name="mSystems">
        <title>Genome- and Community-Level Interaction Insights into Carbon Utilization and Element Cycling Functions of Hydrothermarchaeota in Hydrothermal Sediment.</title>
        <authorList>
            <person name="Zhou Z."/>
            <person name="Liu Y."/>
            <person name="Xu W."/>
            <person name="Pan J."/>
            <person name="Luo Z.H."/>
            <person name="Li M."/>
        </authorList>
    </citation>
    <scope>NUCLEOTIDE SEQUENCE [LARGE SCALE GENOMIC DNA]</scope>
    <source>
        <strain evidence="12">SpSt-1224</strain>
    </source>
</reference>
<dbReference type="HAMAP" id="MF_01400">
    <property type="entry name" value="MsrB"/>
    <property type="match status" value="1"/>
</dbReference>
<dbReference type="Pfam" id="PF01641">
    <property type="entry name" value="SelR"/>
    <property type="match status" value="1"/>
</dbReference>
<dbReference type="PANTHER" id="PTHR10173">
    <property type="entry name" value="METHIONINE SULFOXIDE REDUCTASE"/>
    <property type="match status" value="1"/>
</dbReference>
<comment type="similarity">
    <text evidence="9">Belongs to the MsrB Met sulfoxide reductase family.</text>
</comment>
<dbReference type="GO" id="GO:0006979">
    <property type="term" value="P:response to oxidative stress"/>
    <property type="evidence" value="ECO:0007669"/>
    <property type="project" value="InterPro"/>
</dbReference>
<dbReference type="InterPro" id="IPR036509">
    <property type="entry name" value="Met_Sox_Rdtase_MsrA_sf"/>
</dbReference>
<dbReference type="GO" id="GO:0030091">
    <property type="term" value="P:protein repair"/>
    <property type="evidence" value="ECO:0007669"/>
    <property type="project" value="InterPro"/>
</dbReference>
<dbReference type="InterPro" id="IPR002569">
    <property type="entry name" value="Met_Sox_Rdtase_MsrA_dom"/>
</dbReference>